<dbReference type="InterPro" id="IPR007537">
    <property type="entry name" value="tRNAHis_GuaTrfase_Thg1"/>
</dbReference>
<name>A0AAV4EBW1_9GAST</name>
<feature type="domain" description="tRNAHis guanylyltransferase catalytic" evidence="3">
    <location>
        <begin position="256"/>
        <end position="285"/>
    </location>
</feature>
<dbReference type="Gene3D" id="3.30.70.3000">
    <property type="match status" value="1"/>
</dbReference>
<dbReference type="AlphaFoldDB" id="A0AAV4EBW1"/>
<dbReference type="InterPro" id="IPR024956">
    <property type="entry name" value="tRNAHis_GuaTrfase_cat"/>
</dbReference>
<dbReference type="Proteomes" id="UP000762676">
    <property type="component" value="Unassembled WGS sequence"/>
</dbReference>
<evidence type="ECO:0000259" key="3">
    <source>
        <dbReference type="Pfam" id="PF04446"/>
    </source>
</evidence>
<proteinExistence type="predicted"/>
<evidence type="ECO:0000256" key="1">
    <source>
        <dbReference type="ARBA" id="ARBA00022310"/>
    </source>
</evidence>
<keyword evidence="4" id="KW-0808">Transferase</keyword>
<sequence>MNNFRKCPTLLCARVVCRPQGIGSQLKTVCNIKPTSEGIDACPTIVAPLSTPLNPCPTYPNSGTVPLAQTQTNQYSRHPGFTSYENRRHKDSKVRDLFGLHCLYCWDKFLKYAVVRKGDERPTYRLLCARTLNDKKFDIFSISRSPERKFVSHNLSRTLESQAYADPTKPWDWLSFYNVLSLSKLKRDLSVSVTVIDDSWTSAILPTTSWNTLSTYKYKLRSTERPQLFSHFVVTQQKSIRYFHCGFSPAMAKSKFEYVRQFEADDPCLPNCWVVVRIDGKAFHK</sequence>
<accession>A0AAV4EBW1</accession>
<protein>
    <recommendedName>
        <fullName evidence="1">Probable tRNA(His) guanylyltransferase</fullName>
    </recommendedName>
</protein>
<evidence type="ECO:0000256" key="2">
    <source>
        <dbReference type="ARBA" id="ARBA00047281"/>
    </source>
</evidence>
<dbReference type="GO" id="GO:0000287">
    <property type="term" value="F:magnesium ion binding"/>
    <property type="evidence" value="ECO:0007669"/>
    <property type="project" value="InterPro"/>
</dbReference>
<dbReference type="InterPro" id="IPR038469">
    <property type="entry name" value="tRNAHis_GuaTrfase_Thg1_sf"/>
</dbReference>
<reference evidence="4 5" key="1">
    <citation type="journal article" date="2021" name="Elife">
        <title>Chloroplast acquisition without the gene transfer in kleptoplastic sea slugs, Plakobranchus ocellatus.</title>
        <authorList>
            <person name="Maeda T."/>
            <person name="Takahashi S."/>
            <person name="Yoshida T."/>
            <person name="Shimamura S."/>
            <person name="Takaki Y."/>
            <person name="Nagai Y."/>
            <person name="Toyoda A."/>
            <person name="Suzuki Y."/>
            <person name="Arimoto A."/>
            <person name="Ishii H."/>
            <person name="Satoh N."/>
            <person name="Nishiyama T."/>
            <person name="Hasebe M."/>
            <person name="Maruyama T."/>
            <person name="Minagawa J."/>
            <person name="Obokata J."/>
            <person name="Shigenobu S."/>
        </authorList>
    </citation>
    <scope>NUCLEOTIDE SEQUENCE [LARGE SCALE GENOMIC DNA]</scope>
</reference>
<evidence type="ECO:0000313" key="4">
    <source>
        <dbReference type="EMBL" id="GFR58438.1"/>
    </source>
</evidence>
<dbReference type="Pfam" id="PF04446">
    <property type="entry name" value="Thg1"/>
    <property type="match status" value="1"/>
</dbReference>
<dbReference type="GO" id="GO:0008193">
    <property type="term" value="F:tRNA guanylyltransferase activity"/>
    <property type="evidence" value="ECO:0007669"/>
    <property type="project" value="UniProtKB-EC"/>
</dbReference>
<gene>
    <name evidence="4" type="ORF">ElyMa_000029700</name>
</gene>
<dbReference type="EMBL" id="BMAT01000044">
    <property type="protein sequence ID" value="GFR58438.1"/>
    <property type="molecule type" value="Genomic_DNA"/>
</dbReference>
<organism evidence="4 5">
    <name type="scientific">Elysia marginata</name>
    <dbReference type="NCBI Taxonomy" id="1093978"/>
    <lineage>
        <taxon>Eukaryota</taxon>
        <taxon>Metazoa</taxon>
        <taxon>Spiralia</taxon>
        <taxon>Lophotrochozoa</taxon>
        <taxon>Mollusca</taxon>
        <taxon>Gastropoda</taxon>
        <taxon>Heterobranchia</taxon>
        <taxon>Euthyneura</taxon>
        <taxon>Panpulmonata</taxon>
        <taxon>Sacoglossa</taxon>
        <taxon>Placobranchoidea</taxon>
        <taxon>Plakobranchidae</taxon>
        <taxon>Elysia</taxon>
    </lineage>
</organism>
<dbReference type="PANTHER" id="PTHR12729:SF6">
    <property type="entry name" value="TRNA(HIS) GUANYLYLTRANSFERASE-RELATED"/>
    <property type="match status" value="1"/>
</dbReference>
<dbReference type="PANTHER" id="PTHR12729">
    <property type="entry name" value="TRNA(HIS) GUANYLYLTRANSFERASE-RELATED"/>
    <property type="match status" value="1"/>
</dbReference>
<keyword evidence="4" id="KW-0548">Nucleotidyltransferase</keyword>
<dbReference type="GO" id="GO:0006400">
    <property type="term" value="P:tRNA modification"/>
    <property type="evidence" value="ECO:0007669"/>
    <property type="project" value="InterPro"/>
</dbReference>
<comment type="caution">
    <text evidence="4">The sequence shown here is derived from an EMBL/GenBank/DDBJ whole genome shotgun (WGS) entry which is preliminary data.</text>
</comment>
<evidence type="ECO:0000313" key="5">
    <source>
        <dbReference type="Proteomes" id="UP000762676"/>
    </source>
</evidence>
<comment type="catalytic activity">
    <reaction evidence="2">
        <text>a 5'-end ribonucleotide-tRNA(His) + GTP + ATP + H2O = a 5'-end phospho-guanosine-ribonucleotide-tRNA(His) + AMP + 2 diphosphate + H(+)</text>
        <dbReference type="Rhea" id="RHEA:54564"/>
        <dbReference type="Rhea" id="RHEA-COMP:14193"/>
        <dbReference type="Rhea" id="RHEA-COMP:14917"/>
        <dbReference type="ChEBI" id="CHEBI:15377"/>
        <dbReference type="ChEBI" id="CHEBI:15378"/>
        <dbReference type="ChEBI" id="CHEBI:30616"/>
        <dbReference type="ChEBI" id="CHEBI:33019"/>
        <dbReference type="ChEBI" id="CHEBI:37565"/>
        <dbReference type="ChEBI" id="CHEBI:138282"/>
        <dbReference type="ChEBI" id="CHEBI:141847"/>
        <dbReference type="ChEBI" id="CHEBI:456215"/>
        <dbReference type="EC" id="2.7.7.79"/>
    </reaction>
</comment>
<keyword evidence="5" id="KW-1185">Reference proteome</keyword>